<evidence type="ECO:0000313" key="3">
    <source>
        <dbReference type="Proteomes" id="UP000015664"/>
    </source>
</evidence>
<dbReference type="AlphaFoldDB" id="T0VBC3"/>
<keyword evidence="1" id="KW-0812">Transmembrane</keyword>
<proteinExistence type="predicted"/>
<gene>
    <name evidence="2" type="ORF">LLT3_03090</name>
</gene>
<reference evidence="2 3" key="1">
    <citation type="journal article" date="2013" name="ISME J.">
        <title>Multifactorial diversity sustains microbial community stability.</title>
        <authorList>
            <person name="Erkus O."/>
            <person name="de Jager V.C."/>
            <person name="Spus M."/>
            <person name="van Alen-Boerrigter I.J."/>
            <person name="van Rijswijck I.M."/>
            <person name="Hazelwood L."/>
            <person name="Janssen P.W."/>
            <person name="van Hijum S.A."/>
            <person name="Kleerebezem M."/>
            <person name="Smid E.J."/>
        </authorList>
    </citation>
    <scope>NUCLEOTIDE SEQUENCE [LARGE SCALE GENOMIC DNA]</scope>
    <source>
        <strain evidence="2 3">TIFN3</strain>
    </source>
</reference>
<accession>T0VBC3</accession>
<comment type="caution">
    <text evidence="2">The sequence shown here is derived from an EMBL/GenBank/DDBJ whole genome shotgun (WGS) entry which is preliminary data.</text>
</comment>
<keyword evidence="1" id="KW-1133">Transmembrane helix</keyword>
<evidence type="ECO:0000256" key="1">
    <source>
        <dbReference type="SAM" id="Phobius"/>
    </source>
</evidence>
<dbReference type="Proteomes" id="UP000015664">
    <property type="component" value="Unassembled WGS sequence"/>
</dbReference>
<name>T0VBC3_LACLC</name>
<sequence length="79" mass="9729">MGNQGQYEIIILLNEFKIKKYLVNTFLEGLYNKKMRNCWWLGEFFILLVINKLYFVKKGVLERRKVFKNKRIILIRRED</sequence>
<evidence type="ECO:0000313" key="2">
    <source>
        <dbReference type="EMBL" id="EQC93182.1"/>
    </source>
</evidence>
<keyword evidence="1" id="KW-0472">Membrane</keyword>
<feature type="transmembrane region" description="Helical" evidence="1">
    <location>
        <begin position="39"/>
        <end position="56"/>
    </location>
</feature>
<organism evidence="2 3">
    <name type="scientific">Lactococcus cremoris subsp. cremoris TIFN3</name>
    <dbReference type="NCBI Taxonomy" id="1234873"/>
    <lineage>
        <taxon>Bacteria</taxon>
        <taxon>Bacillati</taxon>
        <taxon>Bacillota</taxon>
        <taxon>Bacilli</taxon>
        <taxon>Lactobacillales</taxon>
        <taxon>Streptococcaceae</taxon>
        <taxon>Lactococcus</taxon>
        <taxon>Lactococcus cremoris subsp. cremoris</taxon>
    </lineage>
</organism>
<protein>
    <submittedName>
        <fullName evidence="2">Uncharacterized protein</fullName>
    </submittedName>
</protein>
<dbReference type="EMBL" id="ATBE01000360">
    <property type="protein sequence ID" value="EQC93182.1"/>
    <property type="molecule type" value="Genomic_DNA"/>
</dbReference>